<dbReference type="Gene3D" id="3.30.70.1290">
    <property type="entry name" value="Transposase IS200-like"/>
    <property type="match status" value="1"/>
</dbReference>
<dbReference type="SUPFAM" id="SSF48295">
    <property type="entry name" value="TrpR-like"/>
    <property type="match status" value="1"/>
</dbReference>
<dbReference type="SUPFAM" id="SSF143422">
    <property type="entry name" value="Transposase IS200-like"/>
    <property type="match status" value="1"/>
</dbReference>
<dbReference type="EMBL" id="AQGU01000017">
    <property type="protein sequence ID" value="MBE0357865.1"/>
    <property type="molecule type" value="Genomic_DNA"/>
</dbReference>
<sequence>MPRPQRIEYEHAFYHVMNRGRGRQNTFHDELYFQAFLTTLGEAQARFDCVIHAYCLMTNHYHLLIETPKANLGRVMRHINGVYTQRYNKLKHTDGPLFRGRYKAILVEKNEYLLQLSRYIHRNPIDMTMPLVDDLAHYPWSSYPAYIGKVKPPEWLTRDFTYQIQGHRHKFKQYKAYVLRGSSDGLTDFYDKGNIASVLGSDGFKRWLKNTQLMNSPEPKVLQQLKPDISMNEVVMAVADYYACPLSKITSVLKGPSKGFEGRKVAMYFCQEVLAEKLSNIAEYFNLGHSGSVSFITHQIRKKRREDKQFSKQLDAIFDSIMKELI</sequence>
<protein>
    <recommendedName>
        <fullName evidence="1">Transposase IS200-like domain-containing protein</fullName>
    </recommendedName>
</protein>
<organism evidence="2 3">
    <name type="scientific">Pseudoalteromonas aliena SW19</name>
    <dbReference type="NCBI Taxonomy" id="1314866"/>
    <lineage>
        <taxon>Bacteria</taxon>
        <taxon>Pseudomonadati</taxon>
        <taxon>Pseudomonadota</taxon>
        <taxon>Gammaproteobacteria</taxon>
        <taxon>Alteromonadales</taxon>
        <taxon>Pseudoalteromonadaceae</taxon>
        <taxon>Pseudoalteromonas</taxon>
    </lineage>
</organism>
<dbReference type="InterPro" id="IPR036515">
    <property type="entry name" value="Transposase_17_sf"/>
</dbReference>
<dbReference type="Proteomes" id="UP000648482">
    <property type="component" value="Unassembled WGS sequence"/>
</dbReference>
<name>A0ABR9DW59_9GAMM</name>
<keyword evidence="3" id="KW-1185">Reference proteome</keyword>
<gene>
    <name evidence="2" type="ORF">PALI_a3504</name>
</gene>
<evidence type="ECO:0000313" key="2">
    <source>
        <dbReference type="EMBL" id="MBE0357865.1"/>
    </source>
</evidence>
<dbReference type="PANTHER" id="PTHR34322">
    <property type="entry name" value="TRANSPOSASE, Y1_TNP DOMAIN-CONTAINING"/>
    <property type="match status" value="1"/>
</dbReference>
<feature type="domain" description="Transposase IS200-like" evidence="1">
    <location>
        <begin position="9"/>
        <end position="123"/>
    </location>
</feature>
<dbReference type="Pfam" id="PF01797">
    <property type="entry name" value="Y1_Tnp"/>
    <property type="match status" value="1"/>
</dbReference>
<proteinExistence type="predicted"/>
<accession>A0ABR9DW59</accession>
<reference evidence="2 3" key="1">
    <citation type="submission" date="2015-06" db="EMBL/GenBank/DDBJ databases">
        <title>Genome sequence of Pseudoalteromonas aliena.</title>
        <authorList>
            <person name="Xie B.-B."/>
            <person name="Rong J.-C."/>
            <person name="Qin Q.-L."/>
            <person name="Zhang Y.-Z."/>
        </authorList>
    </citation>
    <scope>NUCLEOTIDE SEQUENCE [LARGE SCALE GENOMIC DNA]</scope>
    <source>
        <strain evidence="2 3">SW19</strain>
    </source>
</reference>
<dbReference type="PANTHER" id="PTHR34322:SF2">
    <property type="entry name" value="TRANSPOSASE IS200-LIKE DOMAIN-CONTAINING PROTEIN"/>
    <property type="match status" value="1"/>
</dbReference>
<dbReference type="Gene3D" id="1.10.1750.10">
    <property type="match status" value="1"/>
</dbReference>
<dbReference type="InterPro" id="IPR010921">
    <property type="entry name" value="Trp_repressor/repl_initiator"/>
</dbReference>
<evidence type="ECO:0000259" key="1">
    <source>
        <dbReference type="SMART" id="SM01321"/>
    </source>
</evidence>
<evidence type="ECO:0000313" key="3">
    <source>
        <dbReference type="Proteomes" id="UP000648482"/>
    </source>
</evidence>
<dbReference type="SMART" id="SM01321">
    <property type="entry name" value="Y1_Tnp"/>
    <property type="match status" value="1"/>
</dbReference>
<dbReference type="InterPro" id="IPR002686">
    <property type="entry name" value="Transposase_17"/>
</dbReference>
<comment type="caution">
    <text evidence="2">The sequence shown here is derived from an EMBL/GenBank/DDBJ whole genome shotgun (WGS) entry which is preliminary data.</text>
</comment>
<dbReference type="RefSeq" id="WP_193154466.1">
    <property type="nucleotide sequence ID" value="NZ_AQGU01000017.1"/>
</dbReference>